<protein>
    <submittedName>
        <fullName evidence="2">Uncharacterized protein</fullName>
    </submittedName>
</protein>
<feature type="transmembrane region" description="Helical" evidence="1">
    <location>
        <begin position="154"/>
        <end position="173"/>
    </location>
</feature>
<feature type="transmembrane region" description="Helical" evidence="1">
    <location>
        <begin position="74"/>
        <end position="95"/>
    </location>
</feature>
<reference evidence="2 3" key="1">
    <citation type="submission" date="2020-06" db="EMBL/GenBank/DDBJ databases">
        <title>Sphingomonas hominis sp. nov., a member of the Sphingomonas, isolated from the hair of a 22-year-old girl.</title>
        <authorList>
            <person name="Zhang D.-F."/>
            <person name="Cui X.-W."/>
        </authorList>
    </citation>
    <scope>NUCLEOTIDE SEQUENCE [LARGE SCALE GENOMIC DNA]</scope>
    <source>
        <strain evidence="2 3">HHU CXW</strain>
    </source>
</reference>
<keyword evidence="1" id="KW-1133">Transmembrane helix</keyword>
<dbReference type="EMBL" id="JABULH010000001">
    <property type="protein sequence ID" value="NTS63575.1"/>
    <property type="molecule type" value="Genomic_DNA"/>
</dbReference>
<feature type="transmembrane region" description="Helical" evidence="1">
    <location>
        <begin position="115"/>
        <end position="134"/>
    </location>
</feature>
<gene>
    <name evidence="2" type="ORF">HRV97_00195</name>
</gene>
<keyword evidence="3" id="KW-1185">Reference proteome</keyword>
<evidence type="ECO:0000313" key="3">
    <source>
        <dbReference type="Proteomes" id="UP000621447"/>
    </source>
</evidence>
<keyword evidence="1" id="KW-0472">Membrane</keyword>
<dbReference type="Proteomes" id="UP000621447">
    <property type="component" value="Unassembled WGS sequence"/>
</dbReference>
<feature type="transmembrane region" description="Helical" evidence="1">
    <location>
        <begin position="180"/>
        <end position="198"/>
    </location>
</feature>
<evidence type="ECO:0000313" key="2">
    <source>
        <dbReference type="EMBL" id="NTS63575.1"/>
    </source>
</evidence>
<accession>A0ABX2JBW7</accession>
<feature type="transmembrane region" description="Helical" evidence="1">
    <location>
        <begin position="41"/>
        <end position="62"/>
    </location>
</feature>
<sequence length="200" mass="21625">MSPFELVFVVFGLLLGLALSEVLAGFSRALKVARGPQSVRIGWLVPLLGLVVMLDLSTFWLLAWNMRDQVDANYPTLVGVLVVVGGYYLAATLIFPDAIEEWPDLDAWYLRQRRLVLGGLLGANVASWLGQIALTLTHAARPSTAPPAEPLREAISDITGVAIIPVLITLLFVRSTRWNVALLILLSALLLVSGSTEVPG</sequence>
<comment type="caution">
    <text evidence="2">The sequence shown here is derived from an EMBL/GenBank/DDBJ whole genome shotgun (WGS) entry which is preliminary data.</text>
</comment>
<name>A0ABX2JBW7_9SPHN</name>
<feature type="transmembrane region" description="Helical" evidence="1">
    <location>
        <begin position="6"/>
        <end position="29"/>
    </location>
</feature>
<keyword evidence="1" id="KW-0812">Transmembrane</keyword>
<dbReference type="RefSeq" id="WP_174191700.1">
    <property type="nucleotide sequence ID" value="NZ_JABULH010000001.1"/>
</dbReference>
<evidence type="ECO:0000256" key="1">
    <source>
        <dbReference type="SAM" id="Phobius"/>
    </source>
</evidence>
<organism evidence="2 3">
    <name type="scientific">Sphingomonas hominis</name>
    <dbReference type="NCBI Taxonomy" id="2741495"/>
    <lineage>
        <taxon>Bacteria</taxon>
        <taxon>Pseudomonadati</taxon>
        <taxon>Pseudomonadota</taxon>
        <taxon>Alphaproteobacteria</taxon>
        <taxon>Sphingomonadales</taxon>
        <taxon>Sphingomonadaceae</taxon>
        <taxon>Sphingomonas</taxon>
    </lineage>
</organism>
<proteinExistence type="predicted"/>